<organism evidence="1">
    <name type="scientific">viral metagenome</name>
    <dbReference type="NCBI Taxonomy" id="1070528"/>
    <lineage>
        <taxon>unclassified sequences</taxon>
        <taxon>metagenomes</taxon>
        <taxon>organismal metagenomes</taxon>
    </lineage>
</organism>
<dbReference type="EMBL" id="MN739411">
    <property type="protein sequence ID" value="QHT03360.1"/>
    <property type="molecule type" value="Genomic_DNA"/>
</dbReference>
<accession>A0A6C0CHM2</accession>
<name>A0A6C0CHM2_9ZZZZ</name>
<protein>
    <submittedName>
        <fullName evidence="1">Uncharacterized protein</fullName>
    </submittedName>
</protein>
<proteinExistence type="predicted"/>
<reference evidence="1" key="1">
    <citation type="journal article" date="2020" name="Nature">
        <title>Giant virus diversity and host interactions through global metagenomics.</title>
        <authorList>
            <person name="Schulz F."/>
            <person name="Roux S."/>
            <person name="Paez-Espino D."/>
            <person name="Jungbluth S."/>
            <person name="Walsh D.A."/>
            <person name="Denef V.J."/>
            <person name="McMahon K.D."/>
            <person name="Konstantinidis K.T."/>
            <person name="Eloe-Fadrosh E.A."/>
            <person name="Kyrpides N.C."/>
            <person name="Woyke T."/>
        </authorList>
    </citation>
    <scope>NUCLEOTIDE SEQUENCE</scope>
    <source>
        <strain evidence="1">GVMAG-M-3300021079-18</strain>
    </source>
</reference>
<sequence>MRGRLTRHAMSLKTGKLRSLTDAEIVDMLSNKRQFAPFIKKYFAAPPSCLLTDLPENLEYFLRDFFERLDANFPHLIDLLKAHGGKIVAAGEAICKSMYLQDANEVELFFVGPEAGERDELLAEAIAFLSERWLSSGEETNDVYVLRSTTSVLVRLANDHIDIKYRFYLKVFPTPEIVMEEFDITPFMVVTDGHRVLVTELGAWTSFNQIIVVDTSRIKDGFEARLSKWSKCYRTIFPGLDPEMEQRKQAVRIPVALALNRLVALSEKSKFKVQCDDIPPGCSASDMASIIAYSSRFVPHSGGNLEEFQNLLQAKSSEFGYRLRLNGFAAIIRGTQVPSKFHGSCSDHLQRIMKPHDASPGGQVLTFRLFSLDLPTVSINLYNFSTDYNTRTGSENFPVSERHSCLRGSMLEGEDYASRLAKFNTKMMKYFNFGEVLSVLILRRPSSRRRYYFELDECSKIVEEDGECKEAILDSFAYPLFGDVMGVLRRKQTRDINHDYVVEGLARSKSLLAGVKWIEVPLISKNPPKYDPRSWYGEHYTSFRLGCQEVETCLRLMRLRNGPWKNLPRDIAEIIIRIVVWENSYLE</sequence>
<evidence type="ECO:0000313" key="1">
    <source>
        <dbReference type="EMBL" id="QHT03360.1"/>
    </source>
</evidence>
<dbReference type="AlphaFoldDB" id="A0A6C0CHM2"/>